<feature type="region of interest" description="Disordered" evidence="1">
    <location>
        <begin position="56"/>
        <end position="85"/>
    </location>
</feature>
<evidence type="ECO:0000256" key="1">
    <source>
        <dbReference type="SAM" id="MobiDB-lite"/>
    </source>
</evidence>
<protein>
    <submittedName>
        <fullName evidence="2">Uncharacterized protein</fullName>
    </submittedName>
</protein>
<evidence type="ECO:0000313" key="2">
    <source>
        <dbReference type="EMBL" id="KRY22500.1"/>
    </source>
</evidence>
<keyword evidence="3" id="KW-1185">Reference proteome</keyword>
<accession>A0A0V1ACT6</accession>
<feature type="compositionally biased region" description="Basic and acidic residues" evidence="1">
    <location>
        <begin position="71"/>
        <end position="85"/>
    </location>
</feature>
<dbReference type="AlphaFoldDB" id="A0A0V1ACT6"/>
<dbReference type="EMBL" id="JYDQ01000009">
    <property type="protein sequence ID" value="KRY22500.1"/>
    <property type="molecule type" value="Genomic_DNA"/>
</dbReference>
<proteinExistence type="predicted"/>
<gene>
    <name evidence="2" type="ORF">T12_15484</name>
</gene>
<name>A0A0V1ACT6_9BILA</name>
<reference evidence="2 3" key="1">
    <citation type="submission" date="2015-01" db="EMBL/GenBank/DDBJ databases">
        <title>Evolution of Trichinella species and genotypes.</title>
        <authorList>
            <person name="Korhonen P.K."/>
            <person name="Edoardo P."/>
            <person name="Giuseppe L.R."/>
            <person name="Gasser R.B."/>
        </authorList>
    </citation>
    <scope>NUCLEOTIDE SEQUENCE [LARGE SCALE GENOMIC DNA]</scope>
    <source>
        <strain evidence="2">ISS2496</strain>
    </source>
</reference>
<comment type="caution">
    <text evidence="2">The sequence shown here is derived from an EMBL/GenBank/DDBJ whole genome shotgun (WGS) entry which is preliminary data.</text>
</comment>
<organism evidence="2 3">
    <name type="scientific">Trichinella patagoniensis</name>
    <dbReference type="NCBI Taxonomy" id="990121"/>
    <lineage>
        <taxon>Eukaryota</taxon>
        <taxon>Metazoa</taxon>
        <taxon>Ecdysozoa</taxon>
        <taxon>Nematoda</taxon>
        <taxon>Enoplea</taxon>
        <taxon>Dorylaimia</taxon>
        <taxon>Trichinellida</taxon>
        <taxon>Trichinellidae</taxon>
        <taxon>Trichinella</taxon>
    </lineage>
</organism>
<evidence type="ECO:0000313" key="3">
    <source>
        <dbReference type="Proteomes" id="UP000054783"/>
    </source>
</evidence>
<dbReference type="Proteomes" id="UP000054783">
    <property type="component" value="Unassembled WGS sequence"/>
</dbReference>
<sequence>MKLVWWVPCMQGQRLPPIEDSETDCTSSSRIFPCDVLEQGEQSKASAALPNAVAAEPNNFGTVDSSRGPPCRRDIRRRVPSEQLR</sequence>